<organism evidence="2 3">
    <name type="scientific">Anatilimnocola aggregata</name>
    <dbReference type="NCBI Taxonomy" id="2528021"/>
    <lineage>
        <taxon>Bacteria</taxon>
        <taxon>Pseudomonadati</taxon>
        <taxon>Planctomycetota</taxon>
        <taxon>Planctomycetia</taxon>
        <taxon>Pirellulales</taxon>
        <taxon>Pirellulaceae</taxon>
        <taxon>Anatilimnocola</taxon>
    </lineage>
</organism>
<proteinExistence type="predicted"/>
<dbReference type="OrthoDB" id="287368at2"/>
<dbReference type="Proteomes" id="UP000315017">
    <property type="component" value="Chromosome"/>
</dbReference>
<accession>A0A517YAT3</accession>
<evidence type="ECO:0000313" key="2">
    <source>
        <dbReference type="EMBL" id="QDU27272.1"/>
    </source>
</evidence>
<name>A0A517YAT3_9BACT</name>
<dbReference type="AlphaFoldDB" id="A0A517YAT3"/>
<dbReference type="RefSeq" id="WP_145088124.1">
    <property type="nucleotide sequence ID" value="NZ_CP036274.1"/>
</dbReference>
<sequence length="62" mass="6657">MSLPSSSNPGQPAVQKQGTNIYTVMLILSFLALVTGTVLLAMELNRYGEYPQWRTPASAVGS</sequence>
<evidence type="ECO:0000313" key="3">
    <source>
        <dbReference type="Proteomes" id="UP000315017"/>
    </source>
</evidence>
<keyword evidence="1" id="KW-0812">Transmembrane</keyword>
<dbReference type="EMBL" id="CP036274">
    <property type="protein sequence ID" value="QDU27272.1"/>
    <property type="molecule type" value="Genomic_DNA"/>
</dbReference>
<gene>
    <name evidence="2" type="ORF">ETAA8_23590</name>
</gene>
<protein>
    <submittedName>
        <fullName evidence="2">Uncharacterized protein</fullName>
    </submittedName>
</protein>
<keyword evidence="1" id="KW-1133">Transmembrane helix</keyword>
<keyword evidence="3" id="KW-1185">Reference proteome</keyword>
<reference evidence="2 3" key="1">
    <citation type="submission" date="2019-02" db="EMBL/GenBank/DDBJ databases">
        <title>Deep-cultivation of Planctomycetes and their phenomic and genomic characterization uncovers novel biology.</title>
        <authorList>
            <person name="Wiegand S."/>
            <person name="Jogler M."/>
            <person name="Boedeker C."/>
            <person name="Pinto D."/>
            <person name="Vollmers J."/>
            <person name="Rivas-Marin E."/>
            <person name="Kohn T."/>
            <person name="Peeters S.H."/>
            <person name="Heuer A."/>
            <person name="Rast P."/>
            <person name="Oberbeckmann S."/>
            <person name="Bunk B."/>
            <person name="Jeske O."/>
            <person name="Meyerdierks A."/>
            <person name="Storesund J.E."/>
            <person name="Kallscheuer N."/>
            <person name="Luecker S."/>
            <person name="Lage O.M."/>
            <person name="Pohl T."/>
            <person name="Merkel B.J."/>
            <person name="Hornburger P."/>
            <person name="Mueller R.-W."/>
            <person name="Bruemmer F."/>
            <person name="Labrenz M."/>
            <person name="Spormann A.M."/>
            <person name="Op den Camp H."/>
            <person name="Overmann J."/>
            <person name="Amann R."/>
            <person name="Jetten M.S.M."/>
            <person name="Mascher T."/>
            <person name="Medema M.H."/>
            <person name="Devos D.P."/>
            <person name="Kaster A.-K."/>
            <person name="Ovreas L."/>
            <person name="Rohde M."/>
            <person name="Galperin M.Y."/>
            <person name="Jogler C."/>
        </authorList>
    </citation>
    <scope>NUCLEOTIDE SEQUENCE [LARGE SCALE GENOMIC DNA]</scope>
    <source>
        <strain evidence="2 3">ETA_A8</strain>
    </source>
</reference>
<feature type="transmembrane region" description="Helical" evidence="1">
    <location>
        <begin position="20"/>
        <end position="42"/>
    </location>
</feature>
<evidence type="ECO:0000256" key="1">
    <source>
        <dbReference type="SAM" id="Phobius"/>
    </source>
</evidence>
<keyword evidence="1" id="KW-0472">Membrane</keyword>
<dbReference type="KEGG" id="aagg:ETAA8_23590"/>